<evidence type="ECO:0000313" key="2">
    <source>
        <dbReference type="Proteomes" id="UP000005666"/>
    </source>
</evidence>
<dbReference type="AlphaFoldDB" id="G8BVW9"/>
<gene>
    <name evidence="1" type="primary">TPHA0G02110</name>
    <name evidence="1" type="ordered locus">TPHA_0G02110</name>
</gene>
<protein>
    <submittedName>
        <fullName evidence="1">Uncharacterized protein</fullName>
    </submittedName>
</protein>
<keyword evidence="2" id="KW-1185">Reference proteome</keyword>
<dbReference type="EMBL" id="HE612862">
    <property type="protein sequence ID" value="CCE64047.1"/>
    <property type="molecule type" value="Genomic_DNA"/>
</dbReference>
<proteinExistence type="predicted"/>
<evidence type="ECO:0000313" key="1">
    <source>
        <dbReference type="EMBL" id="CCE64047.1"/>
    </source>
</evidence>
<dbReference type="GeneID" id="11535867"/>
<dbReference type="KEGG" id="tpf:TPHA_0G02110"/>
<accession>G8BVW9</accession>
<dbReference type="RefSeq" id="XP_003686481.1">
    <property type="nucleotide sequence ID" value="XM_003686433.1"/>
</dbReference>
<reference evidence="1 2" key="1">
    <citation type="journal article" date="2011" name="Proc. Natl. Acad. Sci. U.S.A.">
        <title>Evolutionary erosion of yeast sex chromosomes by mating-type switching accidents.</title>
        <authorList>
            <person name="Gordon J.L."/>
            <person name="Armisen D."/>
            <person name="Proux-Wera E."/>
            <person name="Oheigeartaigh S.S."/>
            <person name="Byrne K.P."/>
            <person name="Wolfe K.H."/>
        </authorList>
    </citation>
    <scope>NUCLEOTIDE SEQUENCE [LARGE SCALE GENOMIC DNA]</scope>
    <source>
        <strain evidence="2">ATCC 24235 / CBS 4417 / NBRC 1672 / NRRL Y-8282 / UCD 70-5</strain>
    </source>
</reference>
<sequence length="270" mass="31978">MVIMEHVFKVALRSNSKEKKSKIPNRIRKVPDYEQLRFANEDINKLSRYIKVQRLKLYASCSLHDFEQFKYILNEKMKFNDLILDIKATIPLEQFQITTLTPNKEQIEYLFANIVDAIYKATGLSFVIYKSRNIRDYRVFSKLYKCKQERGRLNREICPDGNENFIENNAQINSDNNGTKGILNSNNKKRFDCNSKMLLSIHKNYGFLQIILQHKIQHEPLISNKNFEELLDRLMNGDYTTIDVDNHINNYNYYNSNNNVDNLTTYNDTF</sequence>
<dbReference type="Proteomes" id="UP000005666">
    <property type="component" value="Chromosome 7"/>
</dbReference>
<name>G8BVW9_TETPH</name>
<dbReference type="HOGENOM" id="CLU_1031262_0_0_1"/>
<organism evidence="1 2">
    <name type="scientific">Tetrapisispora phaffii (strain ATCC 24235 / CBS 4417 / NBRC 1672 / NRRL Y-8282 / UCD 70-5)</name>
    <name type="common">Yeast</name>
    <name type="synonym">Fabospora phaffii</name>
    <dbReference type="NCBI Taxonomy" id="1071381"/>
    <lineage>
        <taxon>Eukaryota</taxon>
        <taxon>Fungi</taxon>
        <taxon>Dikarya</taxon>
        <taxon>Ascomycota</taxon>
        <taxon>Saccharomycotina</taxon>
        <taxon>Saccharomycetes</taxon>
        <taxon>Saccharomycetales</taxon>
        <taxon>Saccharomycetaceae</taxon>
        <taxon>Tetrapisispora</taxon>
    </lineage>
</organism>